<keyword evidence="2" id="KW-1185">Reference proteome</keyword>
<dbReference type="Gene3D" id="3.40.50.150">
    <property type="entry name" value="Vaccinia Virus protein VP39"/>
    <property type="match status" value="1"/>
</dbReference>
<sequence>MPLLDDFFRRDSDSSELSFSDAESYVADGDLIPEQEAIHVGTLHQHPVRHAAVRLGAGAGAGELANARADEAAARTITIHEDTQGGCGGKAWPAATVLSNYISHRRVAGTFPYSRIFELGSGTGLVGLVAAVEPPADQHVAVSDLELFVPLMQLNADVNLTASEKAQLSVTACCWGEPLSDKVKSLLPLDLILAADCTYLESLFDPLISTLRELASPSTEIWISYKKRRKADKRFWLRLVKYFDVHEIMDHPDREQYRLDSLYLYRATLKTGPRRSPAPPKALRGVIDREI</sequence>
<name>A0ABR4NL36_9FUNG</name>
<dbReference type="PANTHER" id="PTHR14614">
    <property type="entry name" value="HEPATOCELLULAR CARCINOMA-ASSOCIATED ANTIGEN"/>
    <property type="match status" value="1"/>
</dbReference>
<organism evidence="1 2">
    <name type="scientific">Polyrhizophydium stewartii</name>
    <dbReference type="NCBI Taxonomy" id="2732419"/>
    <lineage>
        <taxon>Eukaryota</taxon>
        <taxon>Fungi</taxon>
        <taxon>Fungi incertae sedis</taxon>
        <taxon>Chytridiomycota</taxon>
        <taxon>Chytridiomycota incertae sedis</taxon>
        <taxon>Chytridiomycetes</taxon>
        <taxon>Rhizophydiales</taxon>
        <taxon>Rhizophydiales incertae sedis</taxon>
        <taxon>Polyrhizophydium</taxon>
    </lineage>
</organism>
<dbReference type="InterPro" id="IPR019410">
    <property type="entry name" value="Methyltransf_16"/>
</dbReference>
<evidence type="ECO:0000313" key="2">
    <source>
        <dbReference type="Proteomes" id="UP001527925"/>
    </source>
</evidence>
<gene>
    <name evidence="1" type="primary">EFM6</name>
    <name evidence="1" type="ORF">HK105_200298</name>
</gene>
<protein>
    <submittedName>
        <fullName evidence="1">Protein-lysine N-methyltransferase efm6</fullName>
    </submittedName>
</protein>
<dbReference type="EMBL" id="JADGIZ020000001">
    <property type="protein sequence ID" value="KAL2920230.1"/>
    <property type="molecule type" value="Genomic_DNA"/>
</dbReference>
<proteinExistence type="predicted"/>
<dbReference type="Proteomes" id="UP001527925">
    <property type="component" value="Unassembled WGS sequence"/>
</dbReference>
<comment type="caution">
    <text evidence="1">The sequence shown here is derived from an EMBL/GenBank/DDBJ whole genome shotgun (WGS) entry which is preliminary data.</text>
</comment>
<dbReference type="PANTHER" id="PTHR14614:SF132">
    <property type="entry name" value="PROTEIN-LYSINE METHYLTRANSFERASE C42C1.13"/>
    <property type="match status" value="1"/>
</dbReference>
<evidence type="ECO:0000313" key="1">
    <source>
        <dbReference type="EMBL" id="KAL2920230.1"/>
    </source>
</evidence>
<dbReference type="SUPFAM" id="SSF53335">
    <property type="entry name" value="S-adenosyl-L-methionine-dependent methyltransferases"/>
    <property type="match status" value="1"/>
</dbReference>
<dbReference type="InterPro" id="IPR029063">
    <property type="entry name" value="SAM-dependent_MTases_sf"/>
</dbReference>
<reference evidence="1 2" key="1">
    <citation type="submission" date="2023-09" db="EMBL/GenBank/DDBJ databases">
        <title>Pangenome analysis of Batrachochytrium dendrobatidis and related Chytrids.</title>
        <authorList>
            <person name="Yacoub M.N."/>
            <person name="Stajich J.E."/>
            <person name="James T.Y."/>
        </authorList>
    </citation>
    <scope>NUCLEOTIDE SEQUENCE [LARGE SCALE GENOMIC DNA]</scope>
    <source>
        <strain evidence="1 2">JEL0888</strain>
    </source>
</reference>
<accession>A0ABR4NL36</accession>
<dbReference type="Pfam" id="PF10294">
    <property type="entry name" value="Methyltransf_16"/>
    <property type="match status" value="1"/>
</dbReference>